<dbReference type="RefSeq" id="WP_353894422.1">
    <property type="nucleotide sequence ID" value="NZ_CP159485.1"/>
</dbReference>
<dbReference type="Gene3D" id="3.30.420.590">
    <property type="match status" value="1"/>
</dbReference>
<evidence type="ECO:0000256" key="1">
    <source>
        <dbReference type="ARBA" id="ARBA00006068"/>
    </source>
</evidence>
<accession>A0AAU8HWU3</accession>
<evidence type="ECO:0000259" key="2">
    <source>
        <dbReference type="Pfam" id="PF03816"/>
    </source>
</evidence>
<protein>
    <submittedName>
        <fullName evidence="3">LCP family protein</fullName>
    </submittedName>
</protein>
<dbReference type="InterPro" id="IPR050922">
    <property type="entry name" value="LytR/CpsA/Psr_CW_biosynth"/>
</dbReference>
<organism evidence="3">
    <name type="scientific">Proteinivorax hydrogeniformans</name>
    <dbReference type="NCBI Taxonomy" id="1826727"/>
    <lineage>
        <taxon>Bacteria</taxon>
        <taxon>Bacillati</taxon>
        <taxon>Bacillota</taxon>
        <taxon>Clostridia</taxon>
        <taxon>Eubacteriales</taxon>
        <taxon>Proteinivoracaceae</taxon>
        <taxon>Proteinivorax</taxon>
    </lineage>
</organism>
<proteinExistence type="inferred from homology"/>
<dbReference type="PANTHER" id="PTHR33392">
    <property type="entry name" value="POLYISOPRENYL-TEICHOIC ACID--PEPTIDOGLYCAN TEICHOIC ACID TRANSFERASE TAGU"/>
    <property type="match status" value="1"/>
</dbReference>
<dbReference type="Pfam" id="PF03816">
    <property type="entry name" value="LytR_cpsA_psr"/>
    <property type="match status" value="1"/>
</dbReference>
<sequence>MSQIYTQGRSNPDPNLVNALFVRTNNHEAEYLMVAQYNEETEKMAMIIIPKESYTKIPSRGFNQLGLSYGTLGLEGLKTTTENLLDIDIHYHVHITRSSVRTIMNAFETQLGVEIPPAGTPSQEAITQMTTDIRNVRNVPKYISLILEVAPHINTNIGPTAIVNHRQILYKIPNTQVEVIELKGEPIDIENKQYLKLDIPTWRKNVEKVTY</sequence>
<dbReference type="InterPro" id="IPR004474">
    <property type="entry name" value="LytR_CpsA_psr"/>
</dbReference>
<name>A0AAU8HWU3_9FIRM</name>
<evidence type="ECO:0000313" key="3">
    <source>
        <dbReference type="EMBL" id="XCI29875.1"/>
    </source>
</evidence>
<reference evidence="3" key="2">
    <citation type="submission" date="2024-06" db="EMBL/GenBank/DDBJ databases">
        <authorList>
            <person name="Petrova K.O."/>
            <person name="Toshchakov S.V."/>
            <person name="Boltjanskaja Y.V."/>
            <person name="Kevbrin V.V."/>
        </authorList>
    </citation>
    <scope>NUCLEOTIDE SEQUENCE</scope>
    <source>
        <strain evidence="3">Z-710</strain>
    </source>
</reference>
<reference evidence="3" key="1">
    <citation type="journal article" date="2018" name="Antonie Van Leeuwenhoek">
        <title>Proteinivorax hydrogeniformans sp. nov., an anaerobic, haloalkaliphilic bacterium fermenting proteinaceous compounds with high hydrogen production.</title>
        <authorList>
            <person name="Boltyanskaya Y."/>
            <person name="Detkova E."/>
            <person name="Pimenov N."/>
            <person name="Kevbrin V."/>
        </authorList>
    </citation>
    <scope>NUCLEOTIDE SEQUENCE</scope>
    <source>
        <strain evidence="3">Z-710</strain>
    </source>
</reference>
<dbReference type="EMBL" id="CP159485">
    <property type="protein sequence ID" value="XCI29875.1"/>
    <property type="molecule type" value="Genomic_DNA"/>
</dbReference>
<gene>
    <name evidence="3" type="ORF">PRVXH_001225</name>
</gene>
<dbReference type="AlphaFoldDB" id="A0AAU8HWU3"/>
<feature type="domain" description="Cell envelope-related transcriptional attenuator" evidence="2">
    <location>
        <begin position="30"/>
        <end position="115"/>
    </location>
</feature>
<comment type="similarity">
    <text evidence="1">Belongs to the LytR/CpsA/Psr (LCP) family.</text>
</comment>
<dbReference type="PANTHER" id="PTHR33392:SF6">
    <property type="entry name" value="POLYISOPRENYL-TEICHOIC ACID--PEPTIDOGLYCAN TEICHOIC ACID TRANSFERASE TAGU"/>
    <property type="match status" value="1"/>
</dbReference>